<dbReference type="GO" id="GO:0016491">
    <property type="term" value="F:oxidoreductase activity"/>
    <property type="evidence" value="ECO:0007669"/>
    <property type="project" value="UniProtKB-KW"/>
</dbReference>
<name>A0A5E4RE68_9BURK</name>
<evidence type="ECO:0000259" key="9">
    <source>
        <dbReference type="PROSITE" id="PS51085"/>
    </source>
</evidence>
<organism evidence="11 12">
    <name type="scientific">Pandoraea terrae</name>
    <dbReference type="NCBI Taxonomy" id="1537710"/>
    <lineage>
        <taxon>Bacteria</taxon>
        <taxon>Pseudomonadati</taxon>
        <taxon>Pseudomonadota</taxon>
        <taxon>Betaproteobacteria</taxon>
        <taxon>Burkholderiales</taxon>
        <taxon>Burkholderiaceae</taxon>
        <taxon>Pandoraea</taxon>
    </lineage>
</organism>
<dbReference type="EMBL" id="CABPRZ010000001">
    <property type="protein sequence ID" value="VVD61101.1"/>
    <property type="molecule type" value="Genomic_DNA"/>
</dbReference>
<dbReference type="InterPro" id="IPR001041">
    <property type="entry name" value="2Fe-2S_ferredoxin-type"/>
</dbReference>
<evidence type="ECO:0000313" key="11">
    <source>
        <dbReference type="EMBL" id="VVD61101.1"/>
    </source>
</evidence>
<dbReference type="InterPro" id="IPR006058">
    <property type="entry name" value="2Fe2S_fd_BS"/>
</dbReference>
<keyword evidence="5" id="KW-0479">Metal-binding</keyword>
<keyword evidence="12" id="KW-1185">Reference proteome</keyword>
<dbReference type="SUPFAM" id="SSF52343">
    <property type="entry name" value="Ferredoxin reductase-like, C-terminal NADP-linked domain"/>
    <property type="match status" value="1"/>
</dbReference>
<feature type="domain" description="2Fe-2S ferredoxin-type" evidence="9">
    <location>
        <begin position="241"/>
        <end position="326"/>
    </location>
</feature>
<dbReference type="SUPFAM" id="SSF63380">
    <property type="entry name" value="Riboflavin synthase domain-like"/>
    <property type="match status" value="1"/>
</dbReference>
<evidence type="ECO:0000256" key="6">
    <source>
        <dbReference type="ARBA" id="ARBA00023002"/>
    </source>
</evidence>
<dbReference type="PROSITE" id="PS51085">
    <property type="entry name" value="2FE2S_FER_2"/>
    <property type="match status" value="1"/>
</dbReference>
<dbReference type="OrthoDB" id="544091at2"/>
<dbReference type="InterPro" id="IPR050415">
    <property type="entry name" value="MRET"/>
</dbReference>
<evidence type="ECO:0000256" key="3">
    <source>
        <dbReference type="ARBA" id="ARBA00022643"/>
    </source>
</evidence>
<keyword evidence="6" id="KW-0560">Oxidoreductase</keyword>
<dbReference type="InterPro" id="IPR012675">
    <property type="entry name" value="Beta-grasp_dom_sf"/>
</dbReference>
<evidence type="ECO:0000256" key="2">
    <source>
        <dbReference type="ARBA" id="ARBA00022630"/>
    </source>
</evidence>
<dbReference type="Proteomes" id="UP000414233">
    <property type="component" value="Unassembled WGS sequence"/>
</dbReference>
<comment type="cofactor">
    <cofactor evidence="1">
        <name>FMN</name>
        <dbReference type="ChEBI" id="CHEBI:58210"/>
    </cofactor>
</comment>
<evidence type="ECO:0000259" key="10">
    <source>
        <dbReference type="PROSITE" id="PS51384"/>
    </source>
</evidence>
<keyword evidence="7" id="KW-0408">Iron</keyword>
<keyword evidence="3" id="KW-0288">FMN</keyword>
<dbReference type="PANTHER" id="PTHR47354:SF1">
    <property type="entry name" value="CARNITINE MONOOXYGENASE REDUCTASE SUBUNIT"/>
    <property type="match status" value="1"/>
</dbReference>
<evidence type="ECO:0000256" key="5">
    <source>
        <dbReference type="ARBA" id="ARBA00022723"/>
    </source>
</evidence>
<dbReference type="GO" id="GO:0051537">
    <property type="term" value="F:2 iron, 2 sulfur cluster binding"/>
    <property type="evidence" value="ECO:0007669"/>
    <property type="project" value="UniProtKB-KW"/>
</dbReference>
<gene>
    <name evidence="11" type="ORF">PTE30175_00103</name>
</gene>
<dbReference type="Pfam" id="PF22290">
    <property type="entry name" value="DmmA-like_N"/>
    <property type="match status" value="1"/>
</dbReference>
<evidence type="ECO:0000256" key="7">
    <source>
        <dbReference type="ARBA" id="ARBA00023004"/>
    </source>
</evidence>
<keyword evidence="2" id="KW-0285">Flavoprotein</keyword>
<dbReference type="PRINTS" id="PR00409">
    <property type="entry name" value="PHDIOXRDTASE"/>
</dbReference>
<dbReference type="RefSeq" id="WP_150695097.1">
    <property type="nucleotide sequence ID" value="NZ_CABPRZ010000001.1"/>
</dbReference>
<keyword evidence="8" id="KW-0411">Iron-sulfur</keyword>
<evidence type="ECO:0000256" key="1">
    <source>
        <dbReference type="ARBA" id="ARBA00001917"/>
    </source>
</evidence>
<dbReference type="InterPro" id="IPR054582">
    <property type="entry name" value="DmmA-like_N"/>
</dbReference>
<protein>
    <submittedName>
        <fullName evidence="11">Ferredoxin</fullName>
    </submittedName>
</protein>
<feature type="domain" description="FAD-binding FR-type" evidence="10">
    <location>
        <begin position="4"/>
        <end position="112"/>
    </location>
</feature>
<dbReference type="CDD" id="cd06185">
    <property type="entry name" value="PDR_like"/>
    <property type="match status" value="1"/>
</dbReference>
<dbReference type="Pfam" id="PF00111">
    <property type="entry name" value="Fer2"/>
    <property type="match status" value="1"/>
</dbReference>
<accession>A0A5E4RE68</accession>
<evidence type="ECO:0000256" key="4">
    <source>
        <dbReference type="ARBA" id="ARBA00022714"/>
    </source>
</evidence>
<dbReference type="Gene3D" id="2.40.30.10">
    <property type="entry name" value="Translation factors"/>
    <property type="match status" value="1"/>
</dbReference>
<dbReference type="PROSITE" id="PS51384">
    <property type="entry name" value="FAD_FR"/>
    <property type="match status" value="1"/>
</dbReference>
<proteinExistence type="predicted"/>
<dbReference type="InterPro" id="IPR036010">
    <property type="entry name" value="2Fe-2S_ferredoxin-like_sf"/>
</dbReference>
<keyword evidence="4" id="KW-0001">2Fe-2S</keyword>
<reference evidence="11 12" key="1">
    <citation type="submission" date="2019-08" db="EMBL/GenBank/DDBJ databases">
        <authorList>
            <person name="Peeters C."/>
        </authorList>
    </citation>
    <scope>NUCLEOTIDE SEQUENCE [LARGE SCALE GENOMIC DNA]</scope>
    <source>
        <strain evidence="11 12">LMG 30175</strain>
    </source>
</reference>
<evidence type="ECO:0000313" key="12">
    <source>
        <dbReference type="Proteomes" id="UP000414233"/>
    </source>
</evidence>
<dbReference type="InterPro" id="IPR039261">
    <property type="entry name" value="FNR_nucleotide-bd"/>
</dbReference>
<dbReference type="SUPFAM" id="SSF54292">
    <property type="entry name" value="2Fe-2S ferredoxin-like"/>
    <property type="match status" value="1"/>
</dbReference>
<dbReference type="PROSITE" id="PS00197">
    <property type="entry name" value="2FE2S_FER_1"/>
    <property type="match status" value="1"/>
</dbReference>
<dbReference type="CDD" id="cd00207">
    <property type="entry name" value="fer2"/>
    <property type="match status" value="1"/>
</dbReference>
<dbReference type="AlphaFoldDB" id="A0A5E4RE68"/>
<dbReference type="GO" id="GO:0046872">
    <property type="term" value="F:metal ion binding"/>
    <property type="evidence" value="ECO:0007669"/>
    <property type="project" value="UniProtKB-KW"/>
</dbReference>
<dbReference type="Gene3D" id="3.40.50.80">
    <property type="entry name" value="Nucleotide-binding domain of ferredoxin-NADP reductase (FNR) module"/>
    <property type="match status" value="1"/>
</dbReference>
<dbReference type="Gene3D" id="3.10.20.30">
    <property type="match status" value="1"/>
</dbReference>
<dbReference type="InterPro" id="IPR017927">
    <property type="entry name" value="FAD-bd_FR_type"/>
</dbReference>
<evidence type="ECO:0000256" key="8">
    <source>
        <dbReference type="ARBA" id="ARBA00023014"/>
    </source>
</evidence>
<sequence length="326" mass="34647">MSSKQTLSAMVRTLRYEAEGIMSIELVPNDDTNASAQPAFPPFTPGAHIDLHLPSGLVRSYSLVNAPHEPNRYVLGILADPKSRGGSRFIHDNFRVGMTLEISPPRNHFELVEDAAHTVLVAGGIGVTPILCMYRRLLELGRSVQLVYCARSVKGAAFLEEIEALGGDVVCYFDEQNGGKPTSLAQYLDDQPAGTHAYCCGPGVMLDAFESACANAGIADVHVERFAPAPDAPAPATTSGYVVKLAKSNKEVTVSAGATLLDTLLAAGINADHSCMEGVCGACETRVLEGCPDHRDSVLSAKERESGKVMMICVSGCKGDRLVLDL</sequence>
<dbReference type="PANTHER" id="PTHR47354">
    <property type="entry name" value="NADH OXIDOREDUCTASE HCR"/>
    <property type="match status" value="1"/>
</dbReference>
<dbReference type="InterPro" id="IPR017938">
    <property type="entry name" value="Riboflavin_synthase-like_b-brl"/>
</dbReference>